<dbReference type="InterPro" id="IPR036097">
    <property type="entry name" value="HisK_dim/P_sf"/>
</dbReference>
<dbReference type="CDD" id="cd00082">
    <property type="entry name" value="HisKA"/>
    <property type="match status" value="1"/>
</dbReference>
<dbReference type="InterPro" id="IPR005467">
    <property type="entry name" value="His_kinase_dom"/>
</dbReference>
<keyword evidence="9" id="KW-0067">ATP-binding</keyword>
<dbReference type="GO" id="GO:0005524">
    <property type="term" value="F:ATP binding"/>
    <property type="evidence" value="ECO:0007669"/>
    <property type="project" value="UniProtKB-KW"/>
</dbReference>
<evidence type="ECO:0000256" key="5">
    <source>
        <dbReference type="ARBA" id="ARBA00022553"/>
    </source>
</evidence>
<dbReference type="GO" id="GO:0000155">
    <property type="term" value="F:phosphorelay sensor kinase activity"/>
    <property type="evidence" value="ECO:0007669"/>
    <property type="project" value="InterPro"/>
</dbReference>
<dbReference type="AlphaFoldDB" id="C6XM97"/>
<dbReference type="PROSITE" id="PS50109">
    <property type="entry name" value="HIS_KIN"/>
    <property type="match status" value="1"/>
</dbReference>
<dbReference type="Gene3D" id="3.30.565.10">
    <property type="entry name" value="Histidine kinase-like ATPase, C-terminal domain"/>
    <property type="match status" value="1"/>
</dbReference>
<dbReference type="Pfam" id="PF02518">
    <property type="entry name" value="HATPase_c"/>
    <property type="match status" value="1"/>
</dbReference>
<dbReference type="GO" id="GO:0030295">
    <property type="term" value="F:protein kinase activator activity"/>
    <property type="evidence" value="ECO:0007669"/>
    <property type="project" value="TreeGrafter"/>
</dbReference>
<evidence type="ECO:0000313" key="15">
    <source>
        <dbReference type="Proteomes" id="UP000002745"/>
    </source>
</evidence>
<dbReference type="Proteomes" id="UP000002745">
    <property type="component" value="Chromosome"/>
</dbReference>
<dbReference type="SUPFAM" id="SSF55874">
    <property type="entry name" value="ATPase domain of HSP90 chaperone/DNA topoisomerase II/histidine kinase"/>
    <property type="match status" value="1"/>
</dbReference>
<dbReference type="Pfam" id="PF00512">
    <property type="entry name" value="HisKA"/>
    <property type="match status" value="1"/>
</dbReference>
<dbReference type="PANTHER" id="PTHR42878">
    <property type="entry name" value="TWO-COMPONENT HISTIDINE KINASE"/>
    <property type="match status" value="1"/>
</dbReference>
<evidence type="ECO:0000256" key="12">
    <source>
        <dbReference type="SAM" id="Phobius"/>
    </source>
</evidence>
<dbReference type="InterPro" id="IPR036890">
    <property type="entry name" value="HATPase_C_sf"/>
</dbReference>
<evidence type="ECO:0000256" key="9">
    <source>
        <dbReference type="ARBA" id="ARBA00022840"/>
    </source>
</evidence>
<dbReference type="SMART" id="SM00387">
    <property type="entry name" value="HATPase_c"/>
    <property type="match status" value="1"/>
</dbReference>
<feature type="domain" description="Histidine kinase" evidence="13">
    <location>
        <begin position="195"/>
        <end position="442"/>
    </location>
</feature>
<keyword evidence="12" id="KW-1133">Transmembrane helix</keyword>
<keyword evidence="8 14" id="KW-0418">Kinase</keyword>
<keyword evidence="12" id="KW-0812">Transmembrane</keyword>
<keyword evidence="10" id="KW-0902">Two-component regulatory system</keyword>
<dbReference type="Gene3D" id="3.30.450.20">
    <property type="entry name" value="PAS domain"/>
    <property type="match status" value="1"/>
</dbReference>
<evidence type="ECO:0000259" key="13">
    <source>
        <dbReference type="PROSITE" id="PS50109"/>
    </source>
</evidence>
<accession>C6XM97</accession>
<comment type="catalytic activity">
    <reaction evidence="1">
        <text>ATP + protein L-histidine = ADP + protein N-phospho-L-histidine.</text>
        <dbReference type="EC" id="2.7.13.3"/>
    </reaction>
</comment>
<evidence type="ECO:0000256" key="6">
    <source>
        <dbReference type="ARBA" id="ARBA00022679"/>
    </source>
</evidence>
<dbReference type="InterPro" id="IPR003594">
    <property type="entry name" value="HATPase_dom"/>
</dbReference>
<name>C6XM97_HIRBI</name>
<evidence type="ECO:0000256" key="1">
    <source>
        <dbReference type="ARBA" id="ARBA00000085"/>
    </source>
</evidence>
<dbReference type="eggNOG" id="COG5002">
    <property type="taxonomic scope" value="Bacteria"/>
</dbReference>
<dbReference type="Pfam" id="PF08448">
    <property type="entry name" value="PAS_4"/>
    <property type="match status" value="1"/>
</dbReference>
<dbReference type="HOGENOM" id="CLU_000445_89_2_5"/>
<keyword evidence="7" id="KW-0547">Nucleotide-binding</keyword>
<dbReference type="CDD" id="cd00075">
    <property type="entry name" value="HATPase"/>
    <property type="match status" value="1"/>
</dbReference>
<dbReference type="PANTHER" id="PTHR42878:SF12">
    <property type="entry name" value="SENSOR HISTIDINE KINASE YCBM"/>
    <property type="match status" value="1"/>
</dbReference>
<comment type="subcellular location">
    <subcellularLocation>
        <location evidence="2">Cell membrane</location>
    </subcellularLocation>
</comment>
<evidence type="ECO:0000256" key="11">
    <source>
        <dbReference type="ARBA" id="ARBA00023136"/>
    </source>
</evidence>
<feature type="transmembrane region" description="Helical" evidence="12">
    <location>
        <begin position="12"/>
        <end position="30"/>
    </location>
</feature>
<dbReference type="GO" id="GO:0005886">
    <property type="term" value="C:plasma membrane"/>
    <property type="evidence" value="ECO:0007669"/>
    <property type="project" value="UniProtKB-SubCell"/>
</dbReference>
<keyword evidence="15" id="KW-1185">Reference proteome</keyword>
<keyword evidence="5" id="KW-0597">Phosphoprotein</keyword>
<dbReference type="GO" id="GO:0007234">
    <property type="term" value="P:osmosensory signaling via phosphorelay pathway"/>
    <property type="evidence" value="ECO:0007669"/>
    <property type="project" value="TreeGrafter"/>
</dbReference>
<keyword evidence="6" id="KW-0808">Transferase</keyword>
<dbReference type="KEGG" id="hba:Hbal_0338"/>
<dbReference type="InterPro" id="IPR003661">
    <property type="entry name" value="HisK_dim/P_dom"/>
</dbReference>
<evidence type="ECO:0000313" key="14">
    <source>
        <dbReference type="EMBL" id="ACT58040.1"/>
    </source>
</evidence>
<evidence type="ECO:0000256" key="7">
    <source>
        <dbReference type="ARBA" id="ARBA00022741"/>
    </source>
</evidence>
<dbReference type="InterPro" id="IPR004358">
    <property type="entry name" value="Sig_transdc_His_kin-like_C"/>
</dbReference>
<reference evidence="15" key="1">
    <citation type="journal article" date="2011" name="J. Bacteriol.">
        <title>Genome sequences of eight morphologically diverse alphaproteobacteria.</title>
        <authorList>
            <consortium name="US DOE Joint Genome Institute"/>
            <person name="Brown P.J."/>
            <person name="Kysela D.T."/>
            <person name="Buechlein A."/>
            <person name="Hemmerich C."/>
            <person name="Brun Y.V."/>
        </authorList>
    </citation>
    <scope>NUCLEOTIDE SEQUENCE [LARGE SCALE GENOMIC DNA]</scope>
    <source>
        <strain evidence="15">ATCC 49814 / DSM 5838 / IFAM 1418</strain>
    </source>
</reference>
<dbReference type="OrthoDB" id="9805942at2"/>
<dbReference type="STRING" id="582402.Hbal_0338"/>
<dbReference type="PRINTS" id="PR00344">
    <property type="entry name" value="BCTRLSENSOR"/>
</dbReference>
<dbReference type="InterPro" id="IPR050351">
    <property type="entry name" value="BphY/WalK/GraS-like"/>
</dbReference>
<dbReference type="Gene3D" id="1.10.287.130">
    <property type="match status" value="1"/>
</dbReference>
<protein>
    <recommendedName>
        <fullName evidence="3">histidine kinase</fullName>
        <ecNumber evidence="3">2.7.13.3</ecNumber>
    </recommendedName>
</protein>
<gene>
    <name evidence="14" type="ordered locus">Hbal_0338</name>
</gene>
<dbReference type="SUPFAM" id="SSF47384">
    <property type="entry name" value="Homodimeric domain of signal transducing histidine kinase"/>
    <property type="match status" value="1"/>
</dbReference>
<evidence type="ECO:0000256" key="8">
    <source>
        <dbReference type="ARBA" id="ARBA00022777"/>
    </source>
</evidence>
<keyword evidence="11 12" id="KW-0472">Membrane</keyword>
<dbReference type="InterPro" id="IPR013656">
    <property type="entry name" value="PAS_4"/>
</dbReference>
<dbReference type="EC" id="2.7.13.3" evidence="3"/>
<keyword evidence="4" id="KW-1003">Cell membrane</keyword>
<dbReference type="EMBL" id="CP001678">
    <property type="protein sequence ID" value="ACT58040.1"/>
    <property type="molecule type" value="Genomic_DNA"/>
</dbReference>
<evidence type="ECO:0000256" key="2">
    <source>
        <dbReference type="ARBA" id="ARBA00004236"/>
    </source>
</evidence>
<proteinExistence type="predicted"/>
<evidence type="ECO:0000256" key="10">
    <source>
        <dbReference type="ARBA" id="ARBA00023012"/>
    </source>
</evidence>
<evidence type="ECO:0000256" key="4">
    <source>
        <dbReference type="ARBA" id="ARBA00022475"/>
    </source>
</evidence>
<dbReference type="SMART" id="SM00388">
    <property type="entry name" value="HisKA"/>
    <property type="match status" value="1"/>
</dbReference>
<dbReference type="GO" id="GO:0000156">
    <property type="term" value="F:phosphorelay response regulator activity"/>
    <property type="evidence" value="ECO:0007669"/>
    <property type="project" value="TreeGrafter"/>
</dbReference>
<organism evidence="14 15">
    <name type="scientific">Hirschia baltica (strain ATCC 49814 / DSM 5838 / IFAM 1418)</name>
    <dbReference type="NCBI Taxonomy" id="582402"/>
    <lineage>
        <taxon>Bacteria</taxon>
        <taxon>Pseudomonadati</taxon>
        <taxon>Pseudomonadota</taxon>
        <taxon>Alphaproteobacteria</taxon>
        <taxon>Hyphomonadales</taxon>
        <taxon>Hyphomonadaceae</taxon>
        <taxon>Hirschia</taxon>
    </lineage>
</organism>
<dbReference type="FunFam" id="1.10.287.130:FF:000008">
    <property type="entry name" value="Two-component sensor histidine kinase"/>
    <property type="match status" value="1"/>
</dbReference>
<sequence length="470" mass="51594">MLIESLRAQRATFMWVCGTAVIVLGSLYLLGEVQLLPALIGIGAFVAVVVGRSVITHYLGREELPDTLKHSGELTNKEFRSVLVKAMTEPCIFVNPEGRVEVANEAARQNFRFRGEMPILSSVVRRPEMLGAVEDALSEKEPQDFAFVERGEYDRTYACVAAPVKTNSGLGVLITMEDLTAVKRAELARADFLANASHELRTPLTSLAGFIETMRGPAKDDREAWDHFLEIMEGQAERMRRLINDLLSLSRIELSEHRRPSTNADLAAVVSEVGAALLPVADGQQVKINITGQANGIEVMGVRDELAQVAQNLIDNAIKYSEPDDVVEVEVLTGLSQDEALEKAGRRMDGAAQFSITNSLGGAATKYAVLRVRDNGPGMDRKYLPRLSERFYRIDPGRGLKKGTGLGLAIVKHIMNRHRGAFLVESELGVGTAFGVLFPLSHEDKELSDLDQLLEERAFRKNVPKEATGS</sequence>
<evidence type="ECO:0000256" key="3">
    <source>
        <dbReference type="ARBA" id="ARBA00012438"/>
    </source>
</evidence>